<reference evidence="1" key="1">
    <citation type="submission" date="2018-02" db="EMBL/GenBank/DDBJ databases">
        <title>Rhizophora mucronata_Transcriptome.</title>
        <authorList>
            <person name="Meera S.P."/>
            <person name="Sreeshan A."/>
            <person name="Augustine A."/>
        </authorList>
    </citation>
    <scope>NUCLEOTIDE SEQUENCE</scope>
    <source>
        <tissue evidence="1">Leaf</tissue>
    </source>
</reference>
<accession>A0A2P2NQL2</accession>
<proteinExistence type="predicted"/>
<evidence type="ECO:0000313" key="1">
    <source>
        <dbReference type="EMBL" id="MBX44783.1"/>
    </source>
</evidence>
<protein>
    <submittedName>
        <fullName evidence="1">Uncharacterized protein</fullName>
    </submittedName>
</protein>
<sequence length="20" mass="2303">MCGHCFAYLSCQFLLVLVVR</sequence>
<name>A0A2P2NQL2_RHIMU</name>
<dbReference type="AlphaFoldDB" id="A0A2P2NQL2"/>
<organism evidence="1">
    <name type="scientific">Rhizophora mucronata</name>
    <name type="common">Asiatic mangrove</name>
    <dbReference type="NCBI Taxonomy" id="61149"/>
    <lineage>
        <taxon>Eukaryota</taxon>
        <taxon>Viridiplantae</taxon>
        <taxon>Streptophyta</taxon>
        <taxon>Embryophyta</taxon>
        <taxon>Tracheophyta</taxon>
        <taxon>Spermatophyta</taxon>
        <taxon>Magnoliopsida</taxon>
        <taxon>eudicotyledons</taxon>
        <taxon>Gunneridae</taxon>
        <taxon>Pentapetalae</taxon>
        <taxon>rosids</taxon>
        <taxon>fabids</taxon>
        <taxon>Malpighiales</taxon>
        <taxon>Rhizophoraceae</taxon>
        <taxon>Rhizophora</taxon>
    </lineage>
</organism>
<dbReference type="EMBL" id="GGEC01064299">
    <property type="protein sequence ID" value="MBX44783.1"/>
    <property type="molecule type" value="Transcribed_RNA"/>
</dbReference>